<protein>
    <recommendedName>
        <fullName evidence="7">Chaperone SurA</fullName>
    </recommendedName>
    <alternativeName>
        <fullName evidence="7">Peptidyl-prolyl cis-trans isomerase SurA</fullName>
        <shortName evidence="7">PPIase SurA</shortName>
        <ecNumber evidence="7">5.2.1.8</ecNumber>
    </alternativeName>
    <alternativeName>
        <fullName evidence="7">Rotamase SurA</fullName>
    </alternativeName>
</protein>
<dbReference type="PROSITE" id="PS01096">
    <property type="entry name" value="PPIC_PPIASE_1"/>
    <property type="match status" value="1"/>
</dbReference>
<reference evidence="10 11" key="1">
    <citation type="submission" date="2019-03" db="EMBL/GenBank/DDBJ databases">
        <title>The genome sequence of Nitrosococcus wardiae strain D1FHST reveals the archetypal metabolic capacity of ammonia-oxidizing Gammaproteobacteria.</title>
        <authorList>
            <person name="Wang L."/>
            <person name="Lim C.K."/>
            <person name="Hanson T.E."/>
            <person name="Dang H."/>
            <person name="Klotz M.G."/>
        </authorList>
    </citation>
    <scope>NUCLEOTIDE SEQUENCE [LARGE SCALE GENOMIC DNA]</scope>
    <source>
        <strain evidence="10 11">D1FHS</strain>
    </source>
</reference>
<dbReference type="InterPro" id="IPR046357">
    <property type="entry name" value="PPIase_dom_sf"/>
</dbReference>
<evidence type="ECO:0000256" key="8">
    <source>
        <dbReference type="SAM" id="Coils"/>
    </source>
</evidence>
<dbReference type="EC" id="5.2.1.8" evidence="7"/>
<gene>
    <name evidence="7" type="primary">surA</name>
    <name evidence="10" type="ORF">E3U44_14660</name>
</gene>
<comment type="subcellular location">
    <subcellularLocation>
        <location evidence="7">Periplasm</location>
    </subcellularLocation>
    <text evidence="7">Is capable of associating with the outer membrane.</text>
</comment>
<dbReference type="InterPro" id="IPR023058">
    <property type="entry name" value="PPIase_PpiC_CS"/>
</dbReference>
<keyword evidence="8" id="KW-0175">Coiled coil</keyword>
<feature type="signal peptide" evidence="7">
    <location>
        <begin position="1"/>
        <end position="19"/>
    </location>
</feature>
<evidence type="ECO:0000256" key="7">
    <source>
        <dbReference type="HAMAP-Rule" id="MF_01183"/>
    </source>
</evidence>
<dbReference type="InterPro" id="IPR015391">
    <property type="entry name" value="SurA_N"/>
</dbReference>
<keyword evidence="4 7" id="KW-0697">Rotamase</keyword>
<sequence length="425" mass="48655" precursor="true">MRRLLVAVLALSWSMGSFGATILDRIVAVVNEEVVLKSELDQMVHTVQEQLVVKGTSLPPDYMLEQQVLERLVMQQLQLQLAARTGIRVGDETLNQALRRIAEDNGLTLSQFRDVLEQDGYDFPSFRENIRRELIISQLHKREVNDRVTVSEAEIDNFLTTQRKQGNQDVQYQLAHILVAVPEAASPEQLQAARTRGGQLLHQLREGTDFEKAAIAYSDGQQALEGGSLGWRKMGQLPTLFVDVVPKLQVGEISELIRSPSGFHIVKLLDRRGEEQQVVTQTHARHILVRTDELTSNRDAQLRLGQLRQRAFQGDDFSELAQAHSDDKASALKGGDLGWISPGQMIPRFEEVMMSLDPGEISEPFRTQFGWHVVQVLDRRQQNMTEEFNRNRARMEIRQRKIEEELENWLRQLRDEAYVEYRLDS</sequence>
<keyword evidence="11" id="KW-1185">Reference proteome</keyword>
<dbReference type="SUPFAM" id="SSF109998">
    <property type="entry name" value="Triger factor/SurA peptide-binding domain-like"/>
    <property type="match status" value="1"/>
</dbReference>
<dbReference type="OrthoDB" id="14196at2"/>
<evidence type="ECO:0000256" key="5">
    <source>
        <dbReference type="ARBA" id="ARBA00023186"/>
    </source>
</evidence>
<dbReference type="EMBL" id="CP038033">
    <property type="protein sequence ID" value="QBQ55614.1"/>
    <property type="molecule type" value="Genomic_DNA"/>
</dbReference>
<accession>A0A4P7C280</accession>
<dbReference type="Pfam" id="PF00639">
    <property type="entry name" value="Rotamase"/>
    <property type="match status" value="2"/>
</dbReference>
<comment type="catalytic activity">
    <reaction evidence="7">
        <text>[protein]-peptidylproline (omega=180) = [protein]-peptidylproline (omega=0)</text>
        <dbReference type="Rhea" id="RHEA:16237"/>
        <dbReference type="Rhea" id="RHEA-COMP:10747"/>
        <dbReference type="Rhea" id="RHEA-COMP:10748"/>
        <dbReference type="ChEBI" id="CHEBI:83833"/>
        <dbReference type="ChEBI" id="CHEBI:83834"/>
        <dbReference type="EC" id="5.2.1.8"/>
    </reaction>
</comment>
<comment type="domain">
    <text evidence="7">The PPIase activity resides only in the second parvulin domain. The N-terminal region and the C-terminal tail are necessary and sufficient for the chaperone activity of SurA. The PPIase activity is dispensable for SurA to function as a chaperone. The N-terminal region and the C-terminal tail are also required for porin recognition.</text>
</comment>
<evidence type="ECO:0000313" key="10">
    <source>
        <dbReference type="EMBL" id="QBQ55614.1"/>
    </source>
</evidence>
<name>A0A4P7C280_9GAMM</name>
<dbReference type="GO" id="GO:0043165">
    <property type="term" value="P:Gram-negative-bacterium-type cell outer membrane assembly"/>
    <property type="evidence" value="ECO:0007669"/>
    <property type="project" value="InterPro"/>
</dbReference>
<evidence type="ECO:0000259" key="9">
    <source>
        <dbReference type="PROSITE" id="PS50198"/>
    </source>
</evidence>
<dbReference type="Pfam" id="PF09312">
    <property type="entry name" value="SurA_N"/>
    <property type="match status" value="1"/>
</dbReference>
<evidence type="ECO:0000256" key="6">
    <source>
        <dbReference type="ARBA" id="ARBA00023235"/>
    </source>
</evidence>
<dbReference type="HAMAP" id="MF_01183">
    <property type="entry name" value="Chaperone_SurA"/>
    <property type="match status" value="1"/>
</dbReference>
<keyword evidence="5 7" id="KW-0143">Chaperone</keyword>
<keyword evidence="3 7" id="KW-0574">Periplasm</keyword>
<dbReference type="GO" id="GO:0051082">
    <property type="term" value="F:unfolded protein binding"/>
    <property type="evidence" value="ECO:0007669"/>
    <property type="project" value="UniProtKB-UniRule"/>
</dbReference>
<keyword evidence="1 7" id="KW-0732">Signal</keyword>
<dbReference type="AlphaFoldDB" id="A0A4P7C280"/>
<dbReference type="RefSeq" id="WP_134358871.1">
    <property type="nucleotide sequence ID" value="NZ_CP038033.1"/>
</dbReference>
<feature type="chain" id="PRO_5021050083" description="Chaperone SurA" evidence="7">
    <location>
        <begin position="20"/>
        <end position="425"/>
    </location>
</feature>
<evidence type="ECO:0000256" key="3">
    <source>
        <dbReference type="ARBA" id="ARBA00022764"/>
    </source>
</evidence>
<organism evidence="10 11">
    <name type="scientific">Nitrosococcus wardiae</name>
    <dbReference type="NCBI Taxonomy" id="1814290"/>
    <lineage>
        <taxon>Bacteria</taxon>
        <taxon>Pseudomonadati</taxon>
        <taxon>Pseudomonadota</taxon>
        <taxon>Gammaproteobacteria</taxon>
        <taxon>Chromatiales</taxon>
        <taxon>Chromatiaceae</taxon>
        <taxon>Nitrosococcus</taxon>
    </lineage>
</organism>
<dbReference type="InterPro" id="IPR000297">
    <property type="entry name" value="PPIase_PpiC"/>
</dbReference>
<evidence type="ECO:0000313" key="11">
    <source>
        <dbReference type="Proteomes" id="UP000294325"/>
    </source>
</evidence>
<feature type="domain" description="PpiC" evidence="9">
    <location>
        <begin position="169"/>
        <end position="270"/>
    </location>
</feature>
<dbReference type="Gene3D" id="1.10.4030.10">
    <property type="entry name" value="Porin chaperone SurA, peptide-binding domain"/>
    <property type="match status" value="1"/>
</dbReference>
<dbReference type="Gene3D" id="3.10.50.40">
    <property type="match status" value="2"/>
</dbReference>
<comment type="function">
    <text evidence="7">Chaperone involved in the correct folding and assembly of outer membrane proteins. Recognizes specific patterns of aromatic residues and the orientation of their side chains, which are found more frequently in integral outer membrane proteins. May act in both early periplasmic and late outer membrane-associated steps of protein maturation.</text>
</comment>
<dbReference type="PANTHER" id="PTHR47637:SF1">
    <property type="entry name" value="CHAPERONE SURA"/>
    <property type="match status" value="1"/>
</dbReference>
<evidence type="ECO:0000256" key="4">
    <source>
        <dbReference type="ARBA" id="ARBA00023110"/>
    </source>
</evidence>
<feature type="coiled-coil region" evidence="8">
    <location>
        <begin position="385"/>
        <end position="412"/>
    </location>
</feature>
<dbReference type="InterPro" id="IPR023034">
    <property type="entry name" value="PPIase_SurA"/>
</dbReference>
<dbReference type="InterPro" id="IPR050280">
    <property type="entry name" value="OMP_Chaperone_SurA"/>
</dbReference>
<dbReference type="PANTHER" id="PTHR47637">
    <property type="entry name" value="CHAPERONE SURA"/>
    <property type="match status" value="1"/>
</dbReference>
<dbReference type="GO" id="GO:0003755">
    <property type="term" value="F:peptidyl-prolyl cis-trans isomerase activity"/>
    <property type="evidence" value="ECO:0007669"/>
    <property type="project" value="UniProtKB-UniRule"/>
</dbReference>
<feature type="domain" description="PpiC" evidence="9">
    <location>
        <begin position="279"/>
        <end position="378"/>
    </location>
</feature>
<dbReference type="InterPro" id="IPR027304">
    <property type="entry name" value="Trigger_fact/SurA_dom_sf"/>
</dbReference>
<dbReference type="GO" id="GO:0006457">
    <property type="term" value="P:protein folding"/>
    <property type="evidence" value="ECO:0007669"/>
    <property type="project" value="UniProtKB-UniRule"/>
</dbReference>
<keyword evidence="2 7" id="KW-0677">Repeat</keyword>
<dbReference type="KEGG" id="nwr:E3U44_14660"/>
<evidence type="ECO:0000256" key="1">
    <source>
        <dbReference type="ARBA" id="ARBA00022729"/>
    </source>
</evidence>
<dbReference type="GO" id="GO:0050821">
    <property type="term" value="P:protein stabilization"/>
    <property type="evidence" value="ECO:0007669"/>
    <property type="project" value="InterPro"/>
</dbReference>
<dbReference type="GO" id="GO:0042277">
    <property type="term" value="F:peptide binding"/>
    <property type="evidence" value="ECO:0007669"/>
    <property type="project" value="InterPro"/>
</dbReference>
<dbReference type="GO" id="GO:0030288">
    <property type="term" value="C:outer membrane-bounded periplasmic space"/>
    <property type="evidence" value="ECO:0007669"/>
    <property type="project" value="InterPro"/>
</dbReference>
<keyword evidence="6 7" id="KW-0413">Isomerase</keyword>
<dbReference type="SUPFAM" id="SSF54534">
    <property type="entry name" value="FKBP-like"/>
    <property type="match status" value="2"/>
</dbReference>
<evidence type="ECO:0000256" key="2">
    <source>
        <dbReference type="ARBA" id="ARBA00022737"/>
    </source>
</evidence>
<dbReference type="Proteomes" id="UP000294325">
    <property type="component" value="Chromosome"/>
</dbReference>
<dbReference type="PROSITE" id="PS50198">
    <property type="entry name" value="PPIC_PPIASE_2"/>
    <property type="match status" value="2"/>
</dbReference>
<proteinExistence type="inferred from homology"/>